<evidence type="ECO:0000256" key="6">
    <source>
        <dbReference type="ARBA" id="ARBA00022692"/>
    </source>
</evidence>
<dbReference type="GO" id="GO:0015297">
    <property type="term" value="F:antiporter activity"/>
    <property type="evidence" value="ECO:0007669"/>
    <property type="project" value="InterPro"/>
</dbReference>
<dbReference type="PIRSF" id="PIRSF006603">
    <property type="entry name" value="DinF"/>
    <property type="match status" value="1"/>
</dbReference>
<feature type="transmembrane region" description="Helical" evidence="10">
    <location>
        <begin position="392"/>
        <end position="409"/>
    </location>
</feature>
<evidence type="ECO:0000256" key="3">
    <source>
        <dbReference type="ARBA" id="ARBA00022106"/>
    </source>
</evidence>
<dbReference type="KEGG" id="dps:DP0196"/>
<evidence type="ECO:0000256" key="8">
    <source>
        <dbReference type="ARBA" id="ARBA00023136"/>
    </source>
</evidence>
<organism evidence="11 12">
    <name type="scientific">Desulfotalea psychrophila (strain LSv54 / DSM 12343)</name>
    <dbReference type="NCBI Taxonomy" id="177439"/>
    <lineage>
        <taxon>Bacteria</taxon>
        <taxon>Pseudomonadati</taxon>
        <taxon>Thermodesulfobacteriota</taxon>
        <taxon>Desulfobulbia</taxon>
        <taxon>Desulfobulbales</taxon>
        <taxon>Desulfocapsaceae</taxon>
        <taxon>Desulfotalea</taxon>
    </lineage>
</organism>
<evidence type="ECO:0000256" key="7">
    <source>
        <dbReference type="ARBA" id="ARBA00022989"/>
    </source>
</evidence>
<name>Q6ARV0_DESPS</name>
<protein>
    <recommendedName>
        <fullName evidence="3">Multidrug export protein MepA</fullName>
    </recommendedName>
</protein>
<keyword evidence="4" id="KW-0813">Transport</keyword>
<keyword evidence="5" id="KW-1003">Cell membrane</keyword>
<dbReference type="RefSeq" id="WP_011187441.1">
    <property type="nucleotide sequence ID" value="NC_006138.1"/>
</dbReference>
<keyword evidence="7 10" id="KW-1133">Transmembrane helix</keyword>
<keyword evidence="9" id="KW-0046">Antibiotic resistance</keyword>
<dbReference type="InterPro" id="IPR002528">
    <property type="entry name" value="MATE_fam"/>
</dbReference>
<keyword evidence="6 10" id="KW-0812">Transmembrane</keyword>
<feature type="transmembrane region" description="Helical" evidence="10">
    <location>
        <begin position="21"/>
        <end position="43"/>
    </location>
</feature>
<evidence type="ECO:0000256" key="5">
    <source>
        <dbReference type="ARBA" id="ARBA00022475"/>
    </source>
</evidence>
<evidence type="ECO:0000313" key="12">
    <source>
        <dbReference type="Proteomes" id="UP000000602"/>
    </source>
</evidence>
<dbReference type="GO" id="GO:0046677">
    <property type="term" value="P:response to antibiotic"/>
    <property type="evidence" value="ECO:0007669"/>
    <property type="project" value="UniProtKB-KW"/>
</dbReference>
<evidence type="ECO:0000256" key="1">
    <source>
        <dbReference type="ARBA" id="ARBA00004651"/>
    </source>
</evidence>
<comment type="similarity">
    <text evidence="2">Belongs to the multi antimicrobial extrusion (MATE) (TC 2.A.66.1) family. MepA subfamily.</text>
</comment>
<comment type="subcellular location">
    <subcellularLocation>
        <location evidence="1">Cell membrane</location>
        <topology evidence="1">Multi-pass membrane protein</topology>
    </subcellularLocation>
</comment>
<evidence type="ECO:0000313" key="11">
    <source>
        <dbReference type="EMBL" id="CAG34925.1"/>
    </source>
</evidence>
<feature type="transmembrane region" description="Helical" evidence="10">
    <location>
        <begin position="164"/>
        <end position="188"/>
    </location>
</feature>
<evidence type="ECO:0000256" key="9">
    <source>
        <dbReference type="ARBA" id="ARBA00023251"/>
    </source>
</evidence>
<evidence type="ECO:0000256" key="10">
    <source>
        <dbReference type="SAM" id="Phobius"/>
    </source>
</evidence>
<dbReference type="GO" id="GO:0005886">
    <property type="term" value="C:plasma membrane"/>
    <property type="evidence" value="ECO:0007669"/>
    <property type="project" value="UniProtKB-SubCell"/>
</dbReference>
<proteinExistence type="inferred from homology"/>
<dbReference type="PANTHER" id="PTHR43823:SF3">
    <property type="entry name" value="MULTIDRUG EXPORT PROTEIN MEPA"/>
    <property type="match status" value="1"/>
</dbReference>
<feature type="transmembrane region" description="Helical" evidence="10">
    <location>
        <begin position="90"/>
        <end position="113"/>
    </location>
</feature>
<dbReference type="InterPro" id="IPR048279">
    <property type="entry name" value="MdtK-like"/>
</dbReference>
<dbReference type="Pfam" id="PF01554">
    <property type="entry name" value="MatE"/>
    <property type="match status" value="2"/>
</dbReference>
<dbReference type="STRING" id="177439.DP0196"/>
<evidence type="ECO:0000256" key="4">
    <source>
        <dbReference type="ARBA" id="ARBA00022448"/>
    </source>
</evidence>
<dbReference type="HOGENOM" id="CLU_012893_0_2_7"/>
<dbReference type="EMBL" id="CR522870">
    <property type="protein sequence ID" value="CAG34925.1"/>
    <property type="molecule type" value="Genomic_DNA"/>
</dbReference>
<evidence type="ECO:0000256" key="2">
    <source>
        <dbReference type="ARBA" id="ARBA00008417"/>
    </source>
</evidence>
<feature type="transmembrane region" description="Helical" evidence="10">
    <location>
        <begin position="133"/>
        <end position="152"/>
    </location>
</feature>
<feature type="transmembrane region" description="Helical" evidence="10">
    <location>
        <begin position="194"/>
        <end position="215"/>
    </location>
</feature>
<keyword evidence="12" id="KW-1185">Reference proteome</keyword>
<dbReference type="PANTHER" id="PTHR43823">
    <property type="entry name" value="SPORULATION PROTEIN YKVU"/>
    <property type="match status" value="1"/>
</dbReference>
<reference evidence="12" key="1">
    <citation type="journal article" date="2004" name="Environ. Microbiol.">
        <title>The genome of Desulfotalea psychrophila, a sulfate-reducing bacterium from permanently cold Arctic sediments.</title>
        <authorList>
            <person name="Rabus R."/>
            <person name="Ruepp A."/>
            <person name="Frickey T."/>
            <person name="Rattei T."/>
            <person name="Fartmann B."/>
            <person name="Stark M."/>
            <person name="Bauer M."/>
            <person name="Zibat A."/>
            <person name="Lombardot T."/>
            <person name="Becker I."/>
            <person name="Amann J."/>
            <person name="Gellner K."/>
            <person name="Teeling H."/>
            <person name="Leuschner W.D."/>
            <person name="Gloeckner F.-O."/>
            <person name="Lupas A.N."/>
            <person name="Amann R."/>
            <person name="Klenk H.-P."/>
        </authorList>
    </citation>
    <scope>NUCLEOTIDE SEQUENCE [LARGE SCALE GENOMIC DNA]</scope>
    <source>
        <strain evidence="12">DSM 12343 / LSv54</strain>
    </source>
</reference>
<dbReference type="eggNOG" id="COG0534">
    <property type="taxonomic scope" value="Bacteria"/>
</dbReference>
<accession>Q6ARV0</accession>
<dbReference type="InterPro" id="IPR051327">
    <property type="entry name" value="MATE_MepA_subfamily"/>
</dbReference>
<keyword evidence="8 10" id="KW-0472">Membrane</keyword>
<dbReference type="AlphaFoldDB" id="Q6ARV0"/>
<feature type="transmembrane region" description="Helical" evidence="10">
    <location>
        <begin position="359"/>
        <end position="380"/>
    </location>
</feature>
<dbReference type="CDD" id="cd13143">
    <property type="entry name" value="MATE_MepA_like"/>
    <property type="match status" value="1"/>
</dbReference>
<dbReference type="GO" id="GO:0042910">
    <property type="term" value="F:xenobiotic transmembrane transporter activity"/>
    <property type="evidence" value="ECO:0007669"/>
    <property type="project" value="InterPro"/>
</dbReference>
<feature type="transmembrane region" description="Helical" evidence="10">
    <location>
        <begin position="279"/>
        <end position="299"/>
    </location>
</feature>
<sequence length="466" mass="51467">MNSFFSRPWSKFDFIKFVTPSILSLVSISLYMAVDAIFISRFIGTLAMAAVNIIMPLFSISIGIGVMVATGASATIGIELGQGKRDRANAHFSFVFCFLFLVFIGLIISQWAIGPERLALWLGASKLLLPYCVQYLNIFLFGISALVLQMFFEFFMRLDGKPSWALYSSLLGGATNILLDYILIVRYGMGVDGAAIASCAGIFISCLNGAIYFLFKAKTLRFIRPLIDWPFLFRSMFNGFSEMVTEIAAAVQTLVFNYLMLGYAGEAGVAAMSILMHLYFLMSSLYIGLGMGVSPLISFNYGCRNPGKISELLTRAIQLTLFFALFSFAMAFCFGDNLIQIFAKGQVSVVHIAEGGIKIIAFSFLLNGMNILASAFFTSVNNGKISTLISSLRTFVFILGFALLLPPLIGVTGIWLSLPMAELSTLLISLFFMKKYRQHYLLPATTGEVKEKNSMQLIKKKEKEEA</sequence>
<gene>
    <name evidence="11" type="ordered locus">DP0196</name>
</gene>
<feature type="transmembrane region" description="Helical" evidence="10">
    <location>
        <begin position="49"/>
        <end position="78"/>
    </location>
</feature>
<dbReference type="InterPro" id="IPR045070">
    <property type="entry name" value="MATE_MepA-like"/>
</dbReference>
<dbReference type="Proteomes" id="UP000000602">
    <property type="component" value="Chromosome"/>
</dbReference>
<dbReference type="OrthoDB" id="9805232at2"/>
<feature type="transmembrane region" description="Helical" evidence="10">
    <location>
        <begin position="319"/>
        <end position="339"/>
    </location>
</feature>